<reference evidence="4 5" key="1">
    <citation type="journal article" date="2015" name="Int. J. Syst. Evol. Microbiol.">
        <title>Streptomyces gilvifuscus sp. nov., an actinomycete that produces antibacterial compounds isolated from soil.</title>
        <authorList>
            <person name="Nguyen T.M."/>
            <person name="Kim J."/>
        </authorList>
    </citation>
    <scope>NUCLEOTIDE SEQUENCE [LARGE SCALE GENOMIC DNA]</scope>
    <source>
        <strain evidence="4 5">T113</strain>
    </source>
</reference>
<sequence>MSEQAGPGCPECGKPRAADGTPTCSCTLRAADVRSETRTAEAAAAEDFDPVRIRPYVEIDVVSGPADDSGTDGTSQHPGVPQEFDDLLASDADPADPLPAPTDAAPARRRSRALLMTGVGAAAAVLVTGGVVGGIFWYDSPARNDSVADGVRAGLPDQRPSGSAPASAQPSTTASSAQPSTTPSSSPSATATGGPATPTGSGTPSATPTGTGTATGAPAPSESGGRPPVLRNGDKGPEVVELQLRLKQVGYYDGPADGRFDSDVENAVRGYQFTRVILQDEPGVYGAATRTSLESETKEP</sequence>
<feature type="domain" description="Peptidoglycan binding-like" evidence="3">
    <location>
        <begin position="236"/>
        <end position="292"/>
    </location>
</feature>
<dbReference type="Proteomes" id="UP001221328">
    <property type="component" value="Unassembled WGS sequence"/>
</dbReference>
<keyword evidence="5" id="KW-1185">Reference proteome</keyword>
<keyword evidence="2" id="KW-0812">Transmembrane</keyword>
<evidence type="ECO:0000313" key="4">
    <source>
        <dbReference type="EMBL" id="MDC2960978.1"/>
    </source>
</evidence>
<protein>
    <submittedName>
        <fullName evidence="4">Peptidoglycan-binding domain-containing protein</fullName>
    </submittedName>
</protein>
<dbReference type="Gene3D" id="1.10.101.10">
    <property type="entry name" value="PGBD-like superfamily/PGBD"/>
    <property type="match status" value="1"/>
</dbReference>
<evidence type="ECO:0000313" key="5">
    <source>
        <dbReference type="Proteomes" id="UP001221328"/>
    </source>
</evidence>
<dbReference type="EMBL" id="JAQOSK010000028">
    <property type="protein sequence ID" value="MDC2960978.1"/>
    <property type="molecule type" value="Genomic_DNA"/>
</dbReference>
<evidence type="ECO:0000256" key="2">
    <source>
        <dbReference type="SAM" id="Phobius"/>
    </source>
</evidence>
<evidence type="ECO:0000256" key="1">
    <source>
        <dbReference type="SAM" id="MobiDB-lite"/>
    </source>
</evidence>
<dbReference type="Pfam" id="PF01471">
    <property type="entry name" value="PG_binding_1"/>
    <property type="match status" value="1"/>
</dbReference>
<proteinExistence type="predicted"/>
<dbReference type="SUPFAM" id="SSF47090">
    <property type="entry name" value="PGBD-like"/>
    <property type="match status" value="1"/>
</dbReference>
<keyword evidence="2" id="KW-1133">Transmembrane helix</keyword>
<comment type="caution">
    <text evidence="4">The sequence shown here is derived from an EMBL/GenBank/DDBJ whole genome shotgun (WGS) entry which is preliminary data.</text>
</comment>
<evidence type="ECO:0000259" key="3">
    <source>
        <dbReference type="Pfam" id="PF01471"/>
    </source>
</evidence>
<keyword evidence="2" id="KW-0472">Membrane</keyword>
<name>A0ABT5G8B8_9ACTN</name>
<dbReference type="InterPro" id="IPR002477">
    <property type="entry name" value="Peptidoglycan-bd-like"/>
</dbReference>
<dbReference type="InterPro" id="IPR036366">
    <property type="entry name" value="PGBDSf"/>
</dbReference>
<dbReference type="RefSeq" id="WP_272178920.1">
    <property type="nucleotide sequence ID" value="NZ_JAQOSK010000028.1"/>
</dbReference>
<feature type="region of interest" description="Disordered" evidence="1">
    <location>
        <begin position="140"/>
        <end position="238"/>
    </location>
</feature>
<feature type="transmembrane region" description="Helical" evidence="2">
    <location>
        <begin position="113"/>
        <end position="138"/>
    </location>
</feature>
<feature type="compositionally biased region" description="Low complexity" evidence="1">
    <location>
        <begin position="160"/>
        <end position="221"/>
    </location>
</feature>
<dbReference type="InterPro" id="IPR036365">
    <property type="entry name" value="PGBD-like_sf"/>
</dbReference>
<feature type="region of interest" description="Disordered" evidence="1">
    <location>
        <begin position="1"/>
        <end position="24"/>
    </location>
</feature>
<feature type="region of interest" description="Disordered" evidence="1">
    <location>
        <begin position="60"/>
        <end position="106"/>
    </location>
</feature>
<organism evidence="4 5">
    <name type="scientific">Streptomyces gilvifuscus</name>
    <dbReference type="NCBI Taxonomy" id="1550617"/>
    <lineage>
        <taxon>Bacteria</taxon>
        <taxon>Bacillati</taxon>
        <taxon>Actinomycetota</taxon>
        <taxon>Actinomycetes</taxon>
        <taxon>Kitasatosporales</taxon>
        <taxon>Streptomycetaceae</taxon>
        <taxon>Streptomyces</taxon>
    </lineage>
</organism>
<gene>
    <name evidence="4" type="ORF">PO587_41790</name>
</gene>
<accession>A0ABT5G8B8</accession>